<dbReference type="InterPro" id="IPR041589">
    <property type="entry name" value="DNAH3_AAA_lid_1"/>
</dbReference>
<evidence type="ECO:0000256" key="8">
    <source>
        <dbReference type="ARBA" id="ARBA00023017"/>
    </source>
</evidence>
<dbReference type="Pfam" id="PF12777">
    <property type="entry name" value="MT"/>
    <property type="match status" value="1"/>
</dbReference>
<dbReference type="GO" id="GO:0030286">
    <property type="term" value="C:dynein complex"/>
    <property type="evidence" value="ECO:0007669"/>
    <property type="project" value="UniProtKB-KW"/>
</dbReference>
<evidence type="ECO:0000256" key="10">
    <source>
        <dbReference type="ARBA" id="ARBA00023069"/>
    </source>
</evidence>
<dbReference type="OrthoDB" id="447173at2759"/>
<dbReference type="GO" id="GO:0005524">
    <property type="term" value="F:ATP binding"/>
    <property type="evidence" value="ECO:0007669"/>
    <property type="project" value="UniProtKB-KW"/>
</dbReference>
<feature type="domain" description="AAA+ ATPase" evidence="15">
    <location>
        <begin position="2036"/>
        <end position="2187"/>
    </location>
</feature>
<dbReference type="SMART" id="SM00382">
    <property type="entry name" value="AAA"/>
    <property type="match status" value="2"/>
</dbReference>
<keyword evidence="17" id="KW-1185">Reference proteome</keyword>
<organism evidence="16 17">
    <name type="scientific">Paramecium pentaurelia</name>
    <dbReference type="NCBI Taxonomy" id="43138"/>
    <lineage>
        <taxon>Eukaryota</taxon>
        <taxon>Sar</taxon>
        <taxon>Alveolata</taxon>
        <taxon>Ciliophora</taxon>
        <taxon>Intramacronucleata</taxon>
        <taxon>Oligohymenophorea</taxon>
        <taxon>Peniculida</taxon>
        <taxon>Parameciidae</taxon>
        <taxon>Paramecium</taxon>
    </lineage>
</organism>
<evidence type="ECO:0000256" key="3">
    <source>
        <dbReference type="ARBA" id="ARBA00022490"/>
    </source>
</evidence>
<dbReference type="Pfam" id="PF17852">
    <property type="entry name" value="Dynein_AAA_lid"/>
    <property type="match status" value="1"/>
</dbReference>
<dbReference type="FunFam" id="3.40.50.300:FF:000362">
    <property type="entry name" value="Dynein, axonemal, heavy chain 6"/>
    <property type="match status" value="1"/>
</dbReference>
<dbReference type="InterPro" id="IPR041658">
    <property type="entry name" value="AAA_lid_11"/>
</dbReference>
<keyword evidence="4" id="KW-0493">Microtubule</keyword>
<feature type="domain" description="AAA+ ATPase" evidence="15">
    <location>
        <begin position="1404"/>
        <end position="1543"/>
    </location>
</feature>
<keyword evidence="6" id="KW-0547">Nucleotide-binding</keyword>
<keyword evidence="9 14" id="KW-0175">Coiled coil</keyword>
<comment type="caution">
    <text evidence="16">The sequence shown here is derived from an EMBL/GenBank/DDBJ whole genome shotgun (WGS) entry which is preliminary data.</text>
</comment>
<dbReference type="InterPro" id="IPR026983">
    <property type="entry name" value="DHC"/>
</dbReference>
<dbReference type="Pfam" id="PF12774">
    <property type="entry name" value="AAA_6"/>
    <property type="match status" value="1"/>
</dbReference>
<dbReference type="FunFam" id="3.10.490.20:FF:000005">
    <property type="entry name" value="Dynein axonemal heavy chain 6"/>
    <property type="match status" value="1"/>
</dbReference>
<evidence type="ECO:0000256" key="13">
    <source>
        <dbReference type="ARBA" id="ARBA00023273"/>
    </source>
</evidence>
<proteinExistence type="inferred from homology"/>
<dbReference type="FunFam" id="1.20.920.20:FF:000001">
    <property type="entry name" value="dynein heavy chain 2, axonemal"/>
    <property type="match status" value="1"/>
</dbReference>
<dbReference type="InterPro" id="IPR013602">
    <property type="entry name" value="Dynein_heavy_linker"/>
</dbReference>
<evidence type="ECO:0000256" key="7">
    <source>
        <dbReference type="ARBA" id="ARBA00022840"/>
    </source>
</evidence>
<evidence type="ECO:0000256" key="11">
    <source>
        <dbReference type="ARBA" id="ARBA00023175"/>
    </source>
</evidence>
<dbReference type="FunFam" id="1.20.58.1120:FF:000001">
    <property type="entry name" value="dynein heavy chain 2, axonemal"/>
    <property type="match status" value="1"/>
</dbReference>
<evidence type="ECO:0000256" key="1">
    <source>
        <dbReference type="ARBA" id="ARBA00004430"/>
    </source>
</evidence>
<evidence type="ECO:0000313" key="17">
    <source>
        <dbReference type="Proteomes" id="UP000689195"/>
    </source>
</evidence>
<comment type="subcellular location">
    <subcellularLocation>
        <location evidence="1">Cytoplasm</location>
        <location evidence="1">Cytoskeleton</location>
        <location evidence="1">Cilium axoneme</location>
    </subcellularLocation>
</comment>
<protein>
    <recommendedName>
        <fullName evidence="15">AAA+ ATPase domain-containing protein</fullName>
    </recommendedName>
</protein>
<dbReference type="FunFam" id="3.40.50.300:FF:000063">
    <property type="entry name" value="dynein heavy chain 6, axonemal"/>
    <property type="match status" value="1"/>
</dbReference>
<dbReference type="EMBL" id="CAJJDO010000007">
    <property type="protein sequence ID" value="CAD8138568.1"/>
    <property type="molecule type" value="Genomic_DNA"/>
</dbReference>
<dbReference type="InterPro" id="IPR041228">
    <property type="entry name" value="Dynein_C"/>
</dbReference>
<evidence type="ECO:0000256" key="6">
    <source>
        <dbReference type="ARBA" id="ARBA00022741"/>
    </source>
</evidence>
<keyword evidence="10" id="KW-0969">Cilium</keyword>
<evidence type="ECO:0000256" key="4">
    <source>
        <dbReference type="ARBA" id="ARBA00022701"/>
    </source>
</evidence>
<dbReference type="FunFam" id="1.10.8.720:FF:000001">
    <property type="entry name" value="dynein heavy chain 7, axonemal"/>
    <property type="match status" value="1"/>
</dbReference>
<dbReference type="Pfam" id="PF12775">
    <property type="entry name" value="AAA_7"/>
    <property type="match status" value="1"/>
</dbReference>
<comment type="similarity">
    <text evidence="2">Belongs to the dynein heavy chain family.</text>
</comment>
<dbReference type="GO" id="GO:0005930">
    <property type="term" value="C:axoneme"/>
    <property type="evidence" value="ECO:0007669"/>
    <property type="project" value="UniProtKB-SubCell"/>
</dbReference>
<evidence type="ECO:0000256" key="12">
    <source>
        <dbReference type="ARBA" id="ARBA00023212"/>
    </source>
</evidence>
<dbReference type="GO" id="GO:0008569">
    <property type="term" value="F:minus-end-directed microtubule motor activity"/>
    <property type="evidence" value="ECO:0007669"/>
    <property type="project" value="InterPro"/>
</dbReference>
<evidence type="ECO:0000259" key="15">
    <source>
        <dbReference type="SMART" id="SM00382"/>
    </source>
</evidence>
<accession>A0A8S1SFB6</accession>
<dbReference type="GO" id="GO:0005874">
    <property type="term" value="C:microtubule"/>
    <property type="evidence" value="ECO:0007669"/>
    <property type="project" value="UniProtKB-KW"/>
</dbReference>
<sequence length="4075" mass="474846">MDSDNNKRFNFDHLSQRQLKNRLYKNINRYDPTERKHTQPLSTASKPYLIPKISKQRLEPIISPQVNLGVTIQQGRILLDQSAYQSGKNIRNDTSFAQDHSKKPKNLSPLEQRLQSDYGMSMLDDVQNPNSSVNETILNLFQFPEKRKDTSILKKELKKQKKKQQQQSYLSPMDFIYLIRTDPEMADQFCYLNKRDHAYDYEIVEFEDRNIKEYMTISARGITYYQNEETTFLTIEEWQREANLFQDLQKIDFFRKYKLWKNFFLWKRLMRKKILAKNQELMVSNMFTTDKQLRITLLEVKRICQQMASDIRFLDTSTAIPQTLDNFKIIQDKHLMSKMDKQFDSYEQQIQQIIIECCQKSLINFKETHRISLQEDDNEERAPLLVGDESGKEMPFTTEATIRTHYKRLRKFVKYLDYVIMDAKLQMMQNSVEHIVKQIRDFNELYRQNLGGKRKGYYGKGQPQCWIIVEAVGKGDNILFNPLREQLFKLFESVVNNSVIRITTRHKEMLSMAELQQYIQDDGNQQLEKVDVKSIINASENFQNLCGQMRRELEVAFDHLEQYADKLKPFLKWYVENTGVNIEKQFTDKDVDEYRNAINRYKKQDQLFQDMEPTQEIGVILFDNHKLKAKIKSSAMHCIVELQRFIPDYMYKKAILFTKKTAQLYSTIAISPITVEQFVNYMDAVNVINNQFEDLSNTSQEVTAMALLMDELKIKIQDTHKQKFGECIQQVSQLRKKVDDAMVNYDQNLNKFRKDMERMIPQVDNTVKDLNERVSEQPLSSLSADLNDMITFVTGIRKQVDELKIHAKKLNDYQIALNLEYTPFEKLEIFNNEFTLLERLWCGRNEWVQNYSFWLKQHYTEIDLEEMNNVMEKLQKTANLCAKELDKNEVARVFKSDIEAFRGIYQVLQALKDPAISDKQWNQIRQLILENQQVFKELIVEPFTPLDNPIYDVQWITKVGLDYIKDKLSEIALRAAKEIELVKMLEQVESIWRQAIITVQPYRESKDIFILGNNQDLISKIDDTLLTVNNILASRFVEGIRSEVERQQSLLRYFQELFDEWRLHQRNWLYLEPILNSPYSAKNLVKESKIFQQADILWKKLMRTVRDNSIAKRWADDYQNRQYFNQLRQNNNNFDVIQKALDEFLEKKRDAFQRFYFLSNDELLDILSNAKNVQSIQPYLRKCFENLVKIQFDQQENAIGMISAEGEIAVLKGYTARGEVEDWFKGLEDKMKSSLNGVMRQSLIKYQLEDTQRKDWIFEFPLQIIITIDSIFWTKITEENYLQVNAEGDLDDWYDTNVVMLDELTQLIRGNLNELQRRTLLALVTQDVHFRDIVDNMRNESVEGIMDFKWQQQLRFYHDEESVQARQANAKIMYGYEYLGSTTRLIITPLTDRCWMTITGALGIKLGAAPQGPAGTGKTESCKDLAKALGRYCIVFNCSDQITAKMIEKLFAGLAYCGAWVCLDEFNRIHIEVLSVIAQQVQTIREALLEYKMNFYFFGKNVQLNPDLGIFITMNPGYVGRTELPDNLKVLFRPVAMMVPDYRLISEIMLFAEGFSNAKDLSRKMIKLYQLSSEQLSQQNHYDFGMRAVKSVLVMAGSLKRAELNINEDIVLVRAMRESNLPKFLSHDIPLFNAIVSDLFPGIQISVEQNEELEKTIKNVIEFNNLQQQDTFIEKVLQFHETLKVRFGVVLVGVTMGGKSQVQNVLRESYMKLYEQYSQQEVNDHQIYQKIQNQILNPKAITIEELYGQFDMITQQWTDGLASHIIRGQASIDMEEKKWVVFDGPVDAIWVENLNTVLDDSMTLCLSNGERIKLNNQMRMIFEVLDLNAASPATISRCGIVYIDDTVLGYEPIVFTEAMTLIDILSNDIIDHLLVQIKVSFSKSINQVIKHCKQLIPVYETQMAVGLIKIIRMVIQYYNQQLNCNLRDEISKKHLEKLFVWVYAWSVGATLISDDYQKFESIINDTFSVDILPRGSLLSSLVKITKIDGLIDINYTQWNDIIPQFQYIKGMSYFDMIVQTPETVAHGWFLEQAVNTNCPIFITGVTGTGKTIMINSTIQKLRDCGLIALMQMTFSAKTSSQTTQLSIEQKLQVQRKKGRTILMPPPGKKFVVFIDDVNMPSLEQYGAQPPIELLRQFIDYKGVYDRKTFNWKNVDNTILICACGPPGGGRSPLTIRFTRHFVLLSVPNSSDETLSCIFSRILKAYFKNNYFKNEIIDLSDNYSIVNATLSMYQDIQKTLLPTPEKSHYVFNLRDVSKIFQGILQAKPLIYVKCDQIIRLWAHETCRVFMDRLINQQDQDWFKENLVKNIFLFFKTEYKVNELFDSQRPFIFADFQKKVEIQDRIYEEVKDYNQLIKVINDYMFGQTKMNLVLFKDAIQYLTRISRVLRQQRGHFMLVGFGGSGKKSLIQLGAVLAGCKVETIECKRNYGKKEFKEVLFRMMCAVGIDNKLIAFSFTDTQILQESFLEDINSLLNSGEVPNMLTKDDLELINQGLQAEAKELNINHIYPYFVQKVRSNLHIVLGLSPIGGKLRIRLRMFPSLLNCCTIQWLQKWPQEALMSVAEMFLSTLEFDGLTKEMKQNLYQMCVYVHQSVDKKCEDFQIAFNRQVYITPKSYLDLIEQYKTLLMMKKEELVTHKLKLSSGLQKLHEVNSIISDLKVKLTQMQPILKQKTIEQEQLLQKLQIDSTEANRVKQLVSEEERQVNEQASKIKETKAEADKILNEAIPTLNNAIEALNILNRNDINEFKNNNNPQPIIRFTFECVAILFEEKLDWDSIKKLLTDLNFLQKMKGLDVTRIKPATQIKIKTKIASNPEFIPNLIQKISITAKTICEWVRAVSEFIDINNDVEKKKSQVENMNQQLEKAKKELAQKQSELAQVVRKVTELEIQFNSNKQDKDLLDQNIQTTQQRLIRAEELTIGLADEQDRWKTKVQSLTEEIQLLLGNVFLGSATVTYIGPFSGTYRNQLIQNWIEKATELAFPSVKKYNFESVLGDTLEIKQWIANGLPNDTISKSNVIISKFSRSYPLFIDPQLQANTWIKNTYKDLNLKVLKYTQEGLIKHIENSIQIGVPLLLEDVQDQLDTFLDPVLLKQINVTNKKKMIKIGDKEIEFDPNFKLFICTKLSNPQFLPEIFIRVTVINFTVTEQGLEEQLLGDIVYIEKPEMEEEQKDLVKNISTGMRSLRKNEEEILNLLSNSKGMILDNVDLIESLKISKQEAIQVKETLVTQEQKSVEIEKVRQQYLPIATRGSLLYFVIADFALVDPMYQFSLNCFKKLYQNVIKNSEKNDNIQIRIATLLDCITETIYTNICRGLFNQHKRIFSFLMTIKIQLHAKEISFAEWNLFIRGASLIVQSPPMPITFKLTQRIWHEFYQLSIVHQNFTQIYNQALINFKEIENLIQSENLWTLLNDSLTPFQKLMIIKVLRQEESFYAMTYYVEAILGKKYTSNYQSTIEELFNDTDHKTPLIFILSQGVDPLTSLMRFVNQKKISSEKLRILSLGQGQAIIAEKAIESGVKSGEWVILQNCHLCKTFMTTLEKKLEWFEDPELQSQFNPGFRLMLTSMSCNYFPVSVLQNSLKFTFESPKGLKSNMYKSYTDLSADQIENCDKKETWKKLLYSLSFFHAVVQERRKFGPLGWNISYEFNDSDLETSQTLLKNFLDIHQEIPWDAILYVIGEITYGGRITDDWDRRCLQTILSKYINEDILNDGYSFSESGIYKQPCEMNIIDYRRLINKYPDFEKPEVFGMNENANLIFKQTESKIVLQTILSIQPNEIIQTNESDQKIKSSDQIVFDICEHLLQKIPFQIKEQEKKKKLTLINFQGNALEIDSLKVCLNQEVQRFNQLLQIISSSIKNLQAAIKGEVVMSADLEMMYSSLLNNQVPLIWANKAYPTLKPLAAFYEDMIKRVIFFKEWFNLEVGQPKGYWISAFFFPQGFLTSVLQTFARKNQIAIDVLRFSFKFFNFIDNEMITSMPDNGVYIYGLFIEGCRFDFNKGILEDQLPGQLIVQAPIIHFIPTQDYKPNQNDYSMPLYKTSLRAGVLSTTGHSTNFIRAIDCPTKKNPDYWILNGAAFTTQLND</sequence>
<evidence type="ECO:0000256" key="5">
    <source>
        <dbReference type="ARBA" id="ARBA00022737"/>
    </source>
</evidence>
<dbReference type="InterPro" id="IPR035706">
    <property type="entry name" value="AAA_9"/>
</dbReference>
<dbReference type="InterPro" id="IPR035699">
    <property type="entry name" value="AAA_6"/>
</dbReference>
<dbReference type="Pfam" id="PF12780">
    <property type="entry name" value="AAA_8"/>
    <property type="match status" value="1"/>
</dbReference>
<keyword evidence="8" id="KW-0243">Dynein</keyword>
<dbReference type="GO" id="GO:0045505">
    <property type="term" value="F:dynein intermediate chain binding"/>
    <property type="evidence" value="ECO:0007669"/>
    <property type="project" value="InterPro"/>
</dbReference>
<dbReference type="PANTHER" id="PTHR22878:SF68">
    <property type="entry name" value="DYNEIN HEAVY CHAIN 6, AXONEMAL-LIKE"/>
    <property type="match status" value="1"/>
</dbReference>
<dbReference type="Pfam" id="PF08393">
    <property type="entry name" value="DHC_N2"/>
    <property type="match status" value="1"/>
</dbReference>
<keyword evidence="12" id="KW-0206">Cytoskeleton</keyword>
<feature type="coiled-coil region" evidence="14">
    <location>
        <begin position="2689"/>
        <end position="2723"/>
    </location>
</feature>
<dbReference type="FunFam" id="1.10.8.1220:FF:000001">
    <property type="entry name" value="Dynein axonemal heavy chain 5"/>
    <property type="match status" value="1"/>
</dbReference>
<evidence type="ECO:0000313" key="16">
    <source>
        <dbReference type="EMBL" id="CAD8138568.1"/>
    </source>
</evidence>
<keyword evidence="7" id="KW-0067">ATP-binding</keyword>
<dbReference type="Pfam" id="PF18198">
    <property type="entry name" value="AAA_lid_11"/>
    <property type="match status" value="1"/>
</dbReference>
<evidence type="ECO:0000256" key="14">
    <source>
        <dbReference type="SAM" id="Coils"/>
    </source>
</evidence>
<keyword evidence="11" id="KW-0505">Motor protein</keyword>
<gene>
    <name evidence="16" type="ORF">PPENT_87.1.T0070180</name>
</gene>
<name>A0A8S1SFB6_9CILI</name>
<dbReference type="FunFam" id="1.10.8.710:FF:000004">
    <property type="entry name" value="Dynein axonemal heavy chain 6"/>
    <property type="match status" value="1"/>
</dbReference>
<evidence type="ECO:0000256" key="9">
    <source>
        <dbReference type="ARBA" id="ARBA00023054"/>
    </source>
</evidence>
<dbReference type="Pfam" id="PF18199">
    <property type="entry name" value="Dynein_C"/>
    <property type="match status" value="1"/>
</dbReference>
<keyword evidence="5" id="KW-0677">Repeat</keyword>
<feature type="coiled-coil region" evidence="14">
    <location>
        <begin position="2840"/>
        <end position="2916"/>
    </location>
</feature>
<dbReference type="FunFam" id="1.20.920.30:FF:000002">
    <property type="entry name" value="Dynein axonemal heavy chain 3"/>
    <property type="match status" value="1"/>
</dbReference>
<dbReference type="PANTHER" id="PTHR22878">
    <property type="entry name" value="DYNEIN HEAVY CHAIN 6, AXONEMAL-LIKE-RELATED"/>
    <property type="match status" value="1"/>
</dbReference>
<dbReference type="Proteomes" id="UP000689195">
    <property type="component" value="Unassembled WGS sequence"/>
</dbReference>
<reference evidence="16" key="1">
    <citation type="submission" date="2021-01" db="EMBL/GenBank/DDBJ databases">
        <authorList>
            <consortium name="Genoscope - CEA"/>
            <person name="William W."/>
        </authorList>
    </citation>
    <scope>NUCLEOTIDE SEQUENCE</scope>
</reference>
<dbReference type="GO" id="GO:0051959">
    <property type="term" value="F:dynein light intermediate chain binding"/>
    <property type="evidence" value="ECO:0007669"/>
    <property type="project" value="InterPro"/>
</dbReference>
<dbReference type="Pfam" id="PF17857">
    <property type="entry name" value="AAA_lid_1"/>
    <property type="match status" value="1"/>
</dbReference>
<dbReference type="FunFam" id="3.40.50.300:FF:000049">
    <property type="entry name" value="Dynein, axonemal, heavy chain 5"/>
    <property type="match status" value="1"/>
</dbReference>
<dbReference type="InterPro" id="IPR024743">
    <property type="entry name" value="Dynein_HC_stalk"/>
</dbReference>
<dbReference type="InterPro" id="IPR024317">
    <property type="entry name" value="Dynein_heavy_chain_D4_dom"/>
</dbReference>
<dbReference type="InterPro" id="IPR041466">
    <property type="entry name" value="Dynein_AAA5_ext"/>
</dbReference>
<dbReference type="InterPro" id="IPR003593">
    <property type="entry name" value="AAA+_ATPase"/>
</dbReference>
<dbReference type="FunFam" id="3.20.180.20:FF:000001">
    <property type="entry name" value="Dynein axonemal heavy chain 5"/>
    <property type="match status" value="1"/>
</dbReference>
<dbReference type="GO" id="GO:0007018">
    <property type="term" value="P:microtubule-based movement"/>
    <property type="evidence" value="ECO:0007669"/>
    <property type="project" value="InterPro"/>
</dbReference>
<dbReference type="Pfam" id="PF03028">
    <property type="entry name" value="Dynein_heavy"/>
    <property type="match status" value="1"/>
</dbReference>
<dbReference type="InterPro" id="IPR004273">
    <property type="entry name" value="Dynein_heavy_D6_P-loop"/>
</dbReference>
<evidence type="ECO:0000256" key="2">
    <source>
        <dbReference type="ARBA" id="ARBA00008887"/>
    </source>
</evidence>
<keyword evidence="13" id="KW-0966">Cell projection</keyword>
<keyword evidence="3" id="KW-0963">Cytoplasm</keyword>
<dbReference type="Pfam" id="PF12781">
    <property type="entry name" value="AAA_9"/>
    <property type="match status" value="1"/>
</dbReference>
<dbReference type="FunFam" id="3.40.50.300:FF:002141">
    <property type="entry name" value="Dynein heavy chain"/>
    <property type="match status" value="1"/>
</dbReference>